<accession>A0AAW0ZBC8</accession>
<organism evidence="2 3">
    <name type="scientific">Tetragonisca angustula</name>
    <dbReference type="NCBI Taxonomy" id="166442"/>
    <lineage>
        <taxon>Eukaryota</taxon>
        <taxon>Metazoa</taxon>
        <taxon>Ecdysozoa</taxon>
        <taxon>Arthropoda</taxon>
        <taxon>Hexapoda</taxon>
        <taxon>Insecta</taxon>
        <taxon>Pterygota</taxon>
        <taxon>Neoptera</taxon>
        <taxon>Endopterygota</taxon>
        <taxon>Hymenoptera</taxon>
        <taxon>Apocrita</taxon>
        <taxon>Aculeata</taxon>
        <taxon>Apoidea</taxon>
        <taxon>Anthophila</taxon>
        <taxon>Apidae</taxon>
        <taxon>Tetragonisca</taxon>
    </lineage>
</organism>
<dbReference type="EMBL" id="JAWNGG020000295">
    <property type="protein sequence ID" value="KAK9294954.1"/>
    <property type="molecule type" value="Genomic_DNA"/>
</dbReference>
<dbReference type="Proteomes" id="UP001432146">
    <property type="component" value="Unassembled WGS sequence"/>
</dbReference>
<evidence type="ECO:0000313" key="3">
    <source>
        <dbReference type="Proteomes" id="UP001432146"/>
    </source>
</evidence>
<evidence type="ECO:0000313" key="2">
    <source>
        <dbReference type="EMBL" id="KAK9294954.1"/>
    </source>
</evidence>
<feature type="compositionally biased region" description="Polar residues" evidence="1">
    <location>
        <begin position="1"/>
        <end position="15"/>
    </location>
</feature>
<protein>
    <submittedName>
        <fullName evidence="2">Uncharacterized protein</fullName>
    </submittedName>
</protein>
<name>A0AAW0ZBC8_9HYME</name>
<feature type="compositionally biased region" description="Basic and acidic residues" evidence="1">
    <location>
        <begin position="63"/>
        <end position="72"/>
    </location>
</feature>
<evidence type="ECO:0000256" key="1">
    <source>
        <dbReference type="SAM" id="MobiDB-lite"/>
    </source>
</evidence>
<sequence>MWNCGSLMSTVSSGGPSKLKEKSGREAISGVEGLAASLFAELVGGGICQPLVAWLLVPPLHRSDKEQQEGSRWRKSRRAIMRLE</sequence>
<keyword evidence="3" id="KW-1185">Reference proteome</keyword>
<proteinExistence type="predicted"/>
<feature type="compositionally biased region" description="Basic residues" evidence="1">
    <location>
        <begin position="73"/>
        <end position="84"/>
    </location>
</feature>
<feature type="region of interest" description="Disordered" evidence="1">
    <location>
        <begin position="63"/>
        <end position="84"/>
    </location>
</feature>
<gene>
    <name evidence="2" type="ORF">QLX08_010594</name>
</gene>
<reference evidence="2 3" key="1">
    <citation type="submission" date="2024-05" db="EMBL/GenBank/DDBJ databases">
        <title>The nuclear and mitochondrial genome assemblies of Tetragonisca angustula (Apidae: Meliponini), a tiny yet remarkable pollinator in the Neotropics.</title>
        <authorList>
            <person name="Ferrari R."/>
            <person name="Ricardo P.C."/>
            <person name="Dias F.C."/>
            <person name="Araujo N.S."/>
            <person name="Soares D.O."/>
            <person name="Zhou Q.-S."/>
            <person name="Zhu C.-D."/>
            <person name="Coutinho L."/>
            <person name="Airas M.C."/>
            <person name="Batista T.M."/>
        </authorList>
    </citation>
    <scope>NUCLEOTIDE SEQUENCE [LARGE SCALE GENOMIC DNA]</scope>
    <source>
        <strain evidence="2">ASF017062</strain>
        <tissue evidence="2">Abdomen</tissue>
    </source>
</reference>
<comment type="caution">
    <text evidence="2">The sequence shown here is derived from an EMBL/GenBank/DDBJ whole genome shotgun (WGS) entry which is preliminary data.</text>
</comment>
<dbReference type="AlphaFoldDB" id="A0AAW0ZBC8"/>
<feature type="region of interest" description="Disordered" evidence="1">
    <location>
        <begin position="1"/>
        <end position="20"/>
    </location>
</feature>